<dbReference type="Proteomes" id="UP000032129">
    <property type="component" value="Segment"/>
</dbReference>
<gene>
    <name evidence="1" type="ORF">LILY_12</name>
</gene>
<evidence type="ECO:0000313" key="2">
    <source>
        <dbReference type="Proteomes" id="UP000032129"/>
    </source>
</evidence>
<dbReference type="RefSeq" id="YP_009202218.1">
    <property type="nucleotide sequence ID" value="NC_028841.1"/>
</dbReference>
<keyword evidence="2" id="KW-1185">Reference proteome</keyword>
<dbReference type="EMBL" id="KP296792">
    <property type="protein sequence ID" value="AJK27736.1"/>
    <property type="molecule type" value="Genomic_DNA"/>
</dbReference>
<dbReference type="KEGG" id="vg:26629190"/>
<dbReference type="GeneID" id="26629190"/>
<evidence type="ECO:0000313" key="1">
    <source>
        <dbReference type="EMBL" id="AJK27736.1"/>
    </source>
</evidence>
<reference evidence="1 2" key="1">
    <citation type="journal article" date="2015" name="Genome Announc.">
        <title>Genome Sequences of Six Paenibacillus larvae Siphoviridae Phages.</title>
        <authorList>
            <person name="Carson S."/>
            <person name="Bruff E."/>
            <person name="DeFoor W."/>
            <person name="Dums J."/>
            <person name="Groth A."/>
            <person name="Hatfield T."/>
            <person name="Iyer A."/>
            <person name="Joshi K."/>
            <person name="McAdams S."/>
            <person name="Miles D."/>
            <person name="Miller D."/>
            <person name="Oufkir A."/>
            <person name="Raynor B."/>
            <person name="Riley S."/>
            <person name="Roland S."/>
            <person name="Rozier H."/>
            <person name="Talley S."/>
            <person name="Miller E.S."/>
        </authorList>
    </citation>
    <scope>NUCLEOTIDE SEQUENCE [LARGE SCALE GENOMIC DNA]</scope>
</reference>
<organism evidence="1 2">
    <name type="scientific">Bacteriophage Lily</name>
    <dbReference type="NCBI Taxonomy" id="1589751"/>
    <lineage>
        <taxon>Viruses</taxon>
        <taxon>Duplodnaviria</taxon>
        <taxon>Heunggongvirae</taxon>
        <taxon>Uroviricota</taxon>
        <taxon>Caudoviricetes</taxon>
        <taxon>Lilyvirus</taxon>
        <taxon>Lilyvirus lily</taxon>
    </lineage>
</organism>
<accession>A0A0C5ABI6</accession>
<proteinExistence type="predicted"/>
<protein>
    <submittedName>
        <fullName evidence="1">Uncharacterized protein</fullName>
    </submittedName>
</protein>
<name>A0A0C5ABI6_9CAUD</name>
<sequence>MKKEKIVQEPTVKKPKDEHLIYVGPTMKNGLTQYSVYRGGIPEYVKAELERIPELRSLFLPVADFPARQGEIMQTGTTLNAAYMAVQKGV</sequence>